<dbReference type="OMA" id="GWENDAK"/>
<dbReference type="Pfam" id="PF07992">
    <property type="entry name" value="Pyr_redox_2"/>
    <property type="match status" value="1"/>
</dbReference>
<dbReference type="InterPro" id="IPR036188">
    <property type="entry name" value="FAD/NAD-bd_sf"/>
</dbReference>
<dbReference type="OrthoDB" id="409395at2759"/>
<dbReference type="GO" id="GO:0003955">
    <property type="term" value="F:NAD(P)H dehydrogenase (quinone) activity"/>
    <property type="evidence" value="ECO:0007669"/>
    <property type="project" value="TreeGrafter"/>
</dbReference>
<dbReference type="GO" id="GO:0019646">
    <property type="term" value="P:aerobic electron transport chain"/>
    <property type="evidence" value="ECO:0007669"/>
    <property type="project" value="TreeGrafter"/>
</dbReference>
<dbReference type="STRING" id="2769.R7QEV5"/>
<gene>
    <name evidence="6" type="ORF">CHC_T00005216001</name>
</gene>
<protein>
    <recommendedName>
        <fullName evidence="5">FAD/NAD(P)-binding domain-containing protein</fullName>
    </recommendedName>
</protein>
<reference evidence="7" key="1">
    <citation type="journal article" date="2013" name="Proc. Natl. Acad. Sci. U.S.A.">
        <title>Genome structure and metabolic features in the red seaweed Chondrus crispus shed light on evolution of the Archaeplastida.</title>
        <authorList>
            <person name="Collen J."/>
            <person name="Porcel B."/>
            <person name="Carre W."/>
            <person name="Ball S.G."/>
            <person name="Chaparro C."/>
            <person name="Tonon T."/>
            <person name="Barbeyron T."/>
            <person name="Michel G."/>
            <person name="Noel B."/>
            <person name="Valentin K."/>
            <person name="Elias M."/>
            <person name="Artiguenave F."/>
            <person name="Arun A."/>
            <person name="Aury J.M."/>
            <person name="Barbosa-Neto J.F."/>
            <person name="Bothwell J.H."/>
            <person name="Bouget F.Y."/>
            <person name="Brillet L."/>
            <person name="Cabello-Hurtado F."/>
            <person name="Capella-Gutierrez S."/>
            <person name="Charrier B."/>
            <person name="Cladiere L."/>
            <person name="Cock J.M."/>
            <person name="Coelho S.M."/>
            <person name="Colleoni C."/>
            <person name="Czjzek M."/>
            <person name="Da Silva C."/>
            <person name="Delage L."/>
            <person name="Denoeud F."/>
            <person name="Deschamps P."/>
            <person name="Dittami S.M."/>
            <person name="Gabaldon T."/>
            <person name="Gachon C.M."/>
            <person name="Groisillier A."/>
            <person name="Herve C."/>
            <person name="Jabbari K."/>
            <person name="Katinka M."/>
            <person name="Kloareg B."/>
            <person name="Kowalczyk N."/>
            <person name="Labadie K."/>
            <person name="Leblanc C."/>
            <person name="Lopez P.J."/>
            <person name="McLachlan D.H."/>
            <person name="Meslet-Cladiere L."/>
            <person name="Moustafa A."/>
            <person name="Nehr Z."/>
            <person name="Nyvall Collen P."/>
            <person name="Panaud O."/>
            <person name="Partensky F."/>
            <person name="Poulain J."/>
            <person name="Rensing S.A."/>
            <person name="Rousvoal S."/>
            <person name="Samson G."/>
            <person name="Symeonidi A."/>
            <person name="Weissenbach J."/>
            <person name="Zambounis A."/>
            <person name="Wincker P."/>
            <person name="Boyen C."/>
        </authorList>
    </citation>
    <scope>NUCLEOTIDE SEQUENCE [LARGE SCALE GENOMIC DNA]</scope>
    <source>
        <strain evidence="7">cv. Stackhouse</strain>
    </source>
</reference>
<dbReference type="GeneID" id="17324566"/>
<evidence type="ECO:0000256" key="3">
    <source>
        <dbReference type="ARBA" id="ARBA00022827"/>
    </source>
</evidence>
<dbReference type="SUPFAM" id="SSF51905">
    <property type="entry name" value="FAD/NAD(P)-binding domain"/>
    <property type="match status" value="2"/>
</dbReference>
<dbReference type="PANTHER" id="PTHR42913:SF9">
    <property type="entry name" value="SLR1591 PROTEIN"/>
    <property type="match status" value="1"/>
</dbReference>
<evidence type="ECO:0000259" key="5">
    <source>
        <dbReference type="Pfam" id="PF07992"/>
    </source>
</evidence>
<keyword evidence="3" id="KW-0274">FAD</keyword>
<dbReference type="Gene3D" id="3.50.50.100">
    <property type="match status" value="1"/>
</dbReference>
<dbReference type="Proteomes" id="UP000012073">
    <property type="component" value="Unassembled WGS sequence"/>
</dbReference>
<evidence type="ECO:0000313" key="6">
    <source>
        <dbReference type="EMBL" id="CDF37032.1"/>
    </source>
</evidence>
<dbReference type="InterPro" id="IPR051169">
    <property type="entry name" value="NADH-Q_oxidoreductase"/>
</dbReference>
<comment type="cofactor">
    <cofactor evidence="1">
        <name>FAD</name>
        <dbReference type="ChEBI" id="CHEBI:57692"/>
    </cofactor>
</comment>
<keyword evidence="2" id="KW-0285">Flavoprotein</keyword>
<evidence type="ECO:0000256" key="2">
    <source>
        <dbReference type="ARBA" id="ARBA00022630"/>
    </source>
</evidence>
<dbReference type="PANTHER" id="PTHR42913">
    <property type="entry name" value="APOPTOSIS-INDUCING FACTOR 1"/>
    <property type="match status" value="1"/>
</dbReference>
<dbReference type="InterPro" id="IPR023753">
    <property type="entry name" value="FAD/NAD-binding_dom"/>
</dbReference>
<dbReference type="PRINTS" id="PR00368">
    <property type="entry name" value="FADPNR"/>
</dbReference>
<organism evidence="6 7">
    <name type="scientific">Chondrus crispus</name>
    <name type="common">Carrageen Irish moss</name>
    <name type="synonym">Polymorpha crispa</name>
    <dbReference type="NCBI Taxonomy" id="2769"/>
    <lineage>
        <taxon>Eukaryota</taxon>
        <taxon>Rhodophyta</taxon>
        <taxon>Florideophyceae</taxon>
        <taxon>Rhodymeniophycidae</taxon>
        <taxon>Gigartinales</taxon>
        <taxon>Gigartinaceae</taxon>
        <taxon>Chondrus</taxon>
    </lineage>
</organism>
<dbReference type="Gramene" id="CDF37032">
    <property type="protein sequence ID" value="CDF37032"/>
    <property type="gene ID" value="CHC_T00005216001"/>
</dbReference>
<keyword evidence="7" id="KW-1185">Reference proteome</keyword>
<proteinExistence type="predicted"/>
<accession>R7QEV5</accession>
<dbReference type="AlphaFoldDB" id="R7QEV5"/>
<evidence type="ECO:0000313" key="7">
    <source>
        <dbReference type="Proteomes" id="UP000012073"/>
    </source>
</evidence>
<dbReference type="RefSeq" id="XP_005716851.1">
    <property type="nucleotide sequence ID" value="XM_005716794.1"/>
</dbReference>
<feature type="domain" description="FAD/NAD(P)-binding" evidence="5">
    <location>
        <begin position="37"/>
        <end position="346"/>
    </location>
</feature>
<evidence type="ECO:0000256" key="4">
    <source>
        <dbReference type="ARBA" id="ARBA00023002"/>
    </source>
</evidence>
<dbReference type="PhylomeDB" id="R7QEV5"/>
<name>R7QEV5_CHOCR</name>
<dbReference type="KEGG" id="ccp:CHC_T00005216001"/>
<keyword evidence="4" id="KW-0560">Oxidoreductase</keyword>
<evidence type="ECO:0000256" key="1">
    <source>
        <dbReference type="ARBA" id="ARBA00001974"/>
    </source>
</evidence>
<sequence length="495" mass="53627">MSGCKKFSHTALVLKKALRFRATSRDQSAMTKPQRLLVLVGGGHAHIQVVASLPQAVKRELRCVLISDSHSAAYSGLVPAVVAGLTPEKNAYVELPVLAKHHDFLFLHARVTNVDSQSRTIRFLPNGGGAERTLRYDILSLDVGSTTAGIPTLSRNTGLRPRPVTDFKPFVIYTRPISDLMGSVSEFEAAAKSRVSTSRVVVAGGGPAGIELALALDARLKRSLRECEVTLVSRNESFADSFGRAAGNAAIAELKRRGVRLLLGVGVKVIDEKGGRLLLEDDGPEVDFDCLVVATGAAPHGWLSKATDLPLHHGWVVVGTDLRVKGTTNVFAAGDCVSFGATFREDFPPKAGVYAVREGPVLCHNISTMVEGREPHAMKHFKPQKSFLSLLSTGDGRGIGSKYGLVFTGTWVYRLKNYIDEAWQDKFRVPKNSELSDRGVDEEFDGTAAEGAAILHAAEDVLTGDSFELQLSVLKRMDRDEGFREKLVSVKIQDT</sequence>
<dbReference type="EMBL" id="HG001812">
    <property type="protein sequence ID" value="CDF37032.1"/>
    <property type="molecule type" value="Genomic_DNA"/>
</dbReference>